<dbReference type="EMBL" id="QCZG01000017">
    <property type="protein sequence ID" value="PWA11230.1"/>
    <property type="molecule type" value="Genomic_DNA"/>
</dbReference>
<evidence type="ECO:0000313" key="1">
    <source>
        <dbReference type="EMBL" id="PWA11230.1"/>
    </source>
</evidence>
<protein>
    <submittedName>
        <fullName evidence="1">Uncharacterized protein</fullName>
    </submittedName>
</protein>
<gene>
    <name evidence="1" type="ORF">DCC39_09680</name>
</gene>
<comment type="caution">
    <text evidence="1">The sequence shown here is derived from an EMBL/GenBank/DDBJ whole genome shotgun (WGS) entry which is preliminary data.</text>
</comment>
<dbReference type="OrthoDB" id="2086168at2"/>
<sequence>MCVLCGEFIMQVHWTDQTSDDSDTVRVGEKQRDRQRTRIERVNLCNQIFNHYGLKLEDWQGSKYILRDRKGTSKVVHDLGSLWATAENMLKRPIDPLDPQLLEKLSTVS</sequence>
<evidence type="ECO:0000313" key="2">
    <source>
        <dbReference type="Proteomes" id="UP000245998"/>
    </source>
</evidence>
<dbReference type="AlphaFoldDB" id="A0A2U1K132"/>
<dbReference type="RefSeq" id="WP_116554692.1">
    <property type="nucleotide sequence ID" value="NZ_QCZG01000017.1"/>
</dbReference>
<dbReference type="Proteomes" id="UP000245998">
    <property type="component" value="Unassembled WGS sequence"/>
</dbReference>
<organism evidence="1 2">
    <name type="scientific">Pueribacillus theae</name>
    <dbReference type="NCBI Taxonomy" id="2171751"/>
    <lineage>
        <taxon>Bacteria</taxon>
        <taxon>Bacillati</taxon>
        <taxon>Bacillota</taxon>
        <taxon>Bacilli</taxon>
        <taxon>Bacillales</taxon>
        <taxon>Bacillaceae</taxon>
        <taxon>Pueribacillus</taxon>
    </lineage>
</organism>
<reference evidence="1 2" key="1">
    <citation type="submission" date="2018-04" db="EMBL/GenBank/DDBJ databases">
        <title>Camelliibacillus theae gen. nov., sp. nov., isolated from Pu'er tea.</title>
        <authorList>
            <person name="Niu L."/>
        </authorList>
    </citation>
    <scope>NUCLEOTIDE SEQUENCE [LARGE SCALE GENOMIC DNA]</scope>
    <source>
        <strain evidence="1 2">T8</strain>
    </source>
</reference>
<keyword evidence="2" id="KW-1185">Reference proteome</keyword>
<accession>A0A2U1K132</accession>
<proteinExistence type="predicted"/>
<name>A0A2U1K132_9BACI</name>